<name>A0A2P5EJK3_TREOI</name>
<protein>
    <submittedName>
        <fullName evidence="1">Uncharacterized protein</fullName>
    </submittedName>
</protein>
<dbReference type="AlphaFoldDB" id="A0A2P5EJK3"/>
<comment type="caution">
    <text evidence="1">The sequence shown here is derived from an EMBL/GenBank/DDBJ whole genome shotgun (WGS) entry which is preliminary data.</text>
</comment>
<keyword evidence="2" id="KW-1185">Reference proteome</keyword>
<dbReference type="OrthoDB" id="689706at2759"/>
<reference evidence="2" key="1">
    <citation type="submission" date="2016-06" db="EMBL/GenBank/DDBJ databases">
        <title>Parallel loss of symbiosis genes in relatives of nitrogen-fixing non-legume Parasponia.</title>
        <authorList>
            <person name="Van Velzen R."/>
            <person name="Holmer R."/>
            <person name="Bu F."/>
            <person name="Rutten L."/>
            <person name="Van Zeijl A."/>
            <person name="Liu W."/>
            <person name="Santuari L."/>
            <person name="Cao Q."/>
            <person name="Sharma T."/>
            <person name="Shen D."/>
            <person name="Roswanjaya Y."/>
            <person name="Wardhani T."/>
            <person name="Kalhor M.S."/>
            <person name="Jansen J."/>
            <person name="Van den Hoogen J."/>
            <person name="Gungor B."/>
            <person name="Hartog M."/>
            <person name="Hontelez J."/>
            <person name="Verver J."/>
            <person name="Yang W.-C."/>
            <person name="Schijlen E."/>
            <person name="Repin R."/>
            <person name="Schilthuizen M."/>
            <person name="Schranz E."/>
            <person name="Heidstra R."/>
            <person name="Miyata K."/>
            <person name="Fedorova E."/>
            <person name="Kohlen W."/>
            <person name="Bisseling T."/>
            <person name="Smit S."/>
            <person name="Geurts R."/>
        </authorList>
    </citation>
    <scope>NUCLEOTIDE SEQUENCE [LARGE SCALE GENOMIC DNA]</scope>
    <source>
        <strain evidence="2">cv. RG33-2</strain>
    </source>
</reference>
<evidence type="ECO:0000313" key="2">
    <source>
        <dbReference type="Proteomes" id="UP000237000"/>
    </source>
</evidence>
<sequence>MEGIPSPKSTSGETNEGLLSCWGCLKLKLPWKRRTRRYTTARHIRGSMVGKSSAAGFGYDPLSYAQNFDEGWDEDDSELSRRGFSARFVAPLSKPLQDE</sequence>
<dbReference type="InParanoid" id="A0A2P5EJK3"/>
<dbReference type="Proteomes" id="UP000237000">
    <property type="component" value="Unassembled WGS sequence"/>
</dbReference>
<accession>A0A2P5EJK3</accession>
<dbReference type="PANTHER" id="PTHR33168">
    <property type="entry name" value="STRESS INDUCED PROTEIN-RELATED"/>
    <property type="match status" value="1"/>
</dbReference>
<proteinExistence type="predicted"/>
<dbReference type="EMBL" id="JXTC01000143">
    <property type="protein sequence ID" value="PON85730.1"/>
    <property type="molecule type" value="Genomic_DNA"/>
</dbReference>
<evidence type="ECO:0000313" key="1">
    <source>
        <dbReference type="EMBL" id="PON85730.1"/>
    </source>
</evidence>
<gene>
    <name evidence="1" type="ORF">TorRG33x02_184600</name>
</gene>
<organism evidence="1 2">
    <name type="scientific">Trema orientale</name>
    <name type="common">Charcoal tree</name>
    <name type="synonym">Celtis orientalis</name>
    <dbReference type="NCBI Taxonomy" id="63057"/>
    <lineage>
        <taxon>Eukaryota</taxon>
        <taxon>Viridiplantae</taxon>
        <taxon>Streptophyta</taxon>
        <taxon>Embryophyta</taxon>
        <taxon>Tracheophyta</taxon>
        <taxon>Spermatophyta</taxon>
        <taxon>Magnoliopsida</taxon>
        <taxon>eudicotyledons</taxon>
        <taxon>Gunneridae</taxon>
        <taxon>Pentapetalae</taxon>
        <taxon>rosids</taxon>
        <taxon>fabids</taxon>
        <taxon>Rosales</taxon>
        <taxon>Cannabaceae</taxon>
        <taxon>Trema</taxon>
    </lineage>
</organism>